<keyword evidence="1" id="KW-0596">Phosphopantetheine</keyword>
<dbReference type="SUPFAM" id="SSF56801">
    <property type="entry name" value="Acetyl-CoA synthetase-like"/>
    <property type="match status" value="1"/>
</dbReference>
<keyword evidence="2" id="KW-0597">Phosphoprotein</keyword>
<protein>
    <recommendedName>
        <fullName evidence="3">AMP-dependent synthetase/ligase domain-containing protein</fullName>
    </recommendedName>
</protein>
<evidence type="ECO:0000259" key="3">
    <source>
        <dbReference type="Pfam" id="PF00501"/>
    </source>
</evidence>
<keyword evidence="5" id="KW-1185">Reference proteome</keyword>
<feature type="domain" description="AMP-dependent synthetase/ligase" evidence="3">
    <location>
        <begin position="21"/>
        <end position="312"/>
    </location>
</feature>
<evidence type="ECO:0000256" key="2">
    <source>
        <dbReference type="ARBA" id="ARBA00022553"/>
    </source>
</evidence>
<comment type="caution">
    <text evidence="4">The sequence shown here is derived from an EMBL/GenBank/DDBJ whole genome shotgun (WGS) entry which is preliminary data.</text>
</comment>
<gene>
    <name evidence="4" type="ORF">CLO192961_LOCUS176501</name>
</gene>
<proteinExistence type="predicted"/>
<reference evidence="4 5" key="1">
    <citation type="submission" date="2019-06" db="EMBL/GenBank/DDBJ databases">
        <authorList>
            <person name="Broberg M."/>
        </authorList>
    </citation>
    <scope>NUCLEOTIDE SEQUENCE [LARGE SCALE GENOMIC DNA]</scope>
</reference>
<evidence type="ECO:0000313" key="5">
    <source>
        <dbReference type="Proteomes" id="UP000766486"/>
    </source>
</evidence>
<accession>A0ABY6U498</accession>
<dbReference type="InterPro" id="IPR000873">
    <property type="entry name" value="AMP-dep_synth/lig_dom"/>
</dbReference>
<sequence length="330" mass="35740">MLGSTPNDTSTLGFCVHDLVEYAASRFYDKIALICANKSLTFGALNCLSNQLALSLVDRGIGRGKIVAIALERSPGLVVALLAVLKAGAASLPLDPVFPNECLRRMLDDASPNCVLVDSTSTDLFTPWKDICLDIDDIRGMPTVARNPNRDVHVADLACITYSPGPSGRSRAVRVTHGAVSNILCSAMRELGCSERDRLLAITTVCSGMAVLEVFLPLLCGACLVIAPTPDISTPKALLDLMRQHQITTMQATPMIWQILLDHGLQKNPRLTNLISNGDKLPQKLAQNLLSCANSVWNLYQPTKTAICSSFQSVEKSNGDVKFEYLQEKL</sequence>
<evidence type="ECO:0000313" key="4">
    <source>
        <dbReference type="EMBL" id="VUC25894.1"/>
    </source>
</evidence>
<name>A0ABY6U498_BIOOC</name>
<dbReference type="PANTHER" id="PTHR44845">
    <property type="entry name" value="CARRIER DOMAIN-CONTAINING PROTEIN"/>
    <property type="match status" value="1"/>
</dbReference>
<dbReference type="Gene3D" id="3.40.50.980">
    <property type="match status" value="2"/>
</dbReference>
<dbReference type="EMBL" id="CABFNS010000741">
    <property type="protein sequence ID" value="VUC25894.1"/>
    <property type="molecule type" value="Genomic_DNA"/>
</dbReference>
<evidence type="ECO:0000256" key="1">
    <source>
        <dbReference type="ARBA" id="ARBA00022450"/>
    </source>
</evidence>
<dbReference type="Proteomes" id="UP000766486">
    <property type="component" value="Unassembled WGS sequence"/>
</dbReference>
<dbReference type="Pfam" id="PF00501">
    <property type="entry name" value="AMP-binding"/>
    <property type="match status" value="1"/>
</dbReference>
<dbReference type="PANTHER" id="PTHR44845:SF6">
    <property type="entry name" value="BETA-ALANINE-ACTIVATING ENZYME"/>
    <property type="match status" value="1"/>
</dbReference>
<organism evidence="4 5">
    <name type="scientific">Bionectria ochroleuca</name>
    <name type="common">Gliocladium roseum</name>
    <dbReference type="NCBI Taxonomy" id="29856"/>
    <lineage>
        <taxon>Eukaryota</taxon>
        <taxon>Fungi</taxon>
        <taxon>Dikarya</taxon>
        <taxon>Ascomycota</taxon>
        <taxon>Pezizomycotina</taxon>
        <taxon>Sordariomycetes</taxon>
        <taxon>Hypocreomycetidae</taxon>
        <taxon>Hypocreales</taxon>
        <taxon>Bionectriaceae</taxon>
        <taxon>Clonostachys</taxon>
    </lineage>
</organism>